<sequence>MDNAHRGHVPSRRSRVADARCVLRLRWPLSKFDRCDLDADVLCMRRCAGFHGVFCWKDCIFPRKPGCEYNMHASAATHSQSDESRTVCSLNAIMNFRMHSREDSTSVRKIPGPEVQADTVCSETLRLYMPSSFRFRKRQADIRDTIAKVGIPPTRLSGARTRTNASSSVGCPRFLVPVNEAEIPSVCSNMCL</sequence>
<accession>A0A5C2RW41</accession>
<dbReference type="AlphaFoldDB" id="A0A5C2RW41"/>
<dbReference type="Proteomes" id="UP000313359">
    <property type="component" value="Unassembled WGS sequence"/>
</dbReference>
<reference evidence="1" key="1">
    <citation type="journal article" date="2018" name="Genome Biol. Evol.">
        <title>Genomics and development of Lentinus tigrinus, a white-rot wood-decaying mushroom with dimorphic fruiting bodies.</title>
        <authorList>
            <person name="Wu B."/>
            <person name="Xu Z."/>
            <person name="Knudson A."/>
            <person name="Carlson A."/>
            <person name="Chen N."/>
            <person name="Kovaka S."/>
            <person name="LaButti K."/>
            <person name="Lipzen A."/>
            <person name="Pennachio C."/>
            <person name="Riley R."/>
            <person name="Schakwitz W."/>
            <person name="Umezawa K."/>
            <person name="Ohm R.A."/>
            <person name="Grigoriev I.V."/>
            <person name="Nagy L.G."/>
            <person name="Gibbons J."/>
            <person name="Hibbett D."/>
        </authorList>
    </citation>
    <scope>NUCLEOTIDE SEQUENCE [LARGE SCALE GENOMIC DNA]</scope>
    <source>
        <strain evidence="1">ALCF2SS1-6</strain>
    </source>
</reference>
<organism evidence="1 2">
    <name type="scientific">Lentinus tigrinus ALCF2SS1-6</name>
    <dbReference type="NCBI Taxonomy" id="1328759"/>
    <lineage>
        <taxon>Eukaryota</taxon>
        <taxon>Fungi</taxon>
        <taxon>Dikarya</taxon>
        <taxon>Basidiomycota</taxon>
        <taxon>Agaricomycotina</taxon>
        <taxon>Agaricomycetes</taxon>
        <taxon>Polyporales</taxon>
        <taxon>Polyporaceae</taxon>
        <taxon>Lentinus</taxon>
    </lineage>
</organism>
<dbReference type="EMBL" id="ML122300">
    <property type="protein sequence ID" value="RPD54915.1"/>
    <property type="molecule type" value="Genomic_DNA"/>
</dbReference>
<name>A0A5C2RW41_9APHY</name>
<protein>
    <submittedName>
        <fullName evidence="1">Uncharacterized protein</fullName>
    </submittedName>
</protein>
<evidence type="ECO:0000313" key="2">
    <source>
        <dbReference type="Proteomes" id="UP000313359"/>
    </source>
</evidence>
<gene>
    <name evidence="1" type="ORF">L227DRAFT_335318</name>
</gene>
<proteinExistence type="predicted"/>
<keyword evidence="2" id="KW-1185">Reference proteome</keyword>
<evidence type="ECO:0000313" key="1">
    <source>
        <dbReference type="EMBL" id="RPD54915.1"/>
    </source>
</evidence>